<keyword evidence="1 4" id="KW-0597">Phosphoprotein</keyword>
<feature type="compositionally biased region" description="Basic and acidic residues" evidence="5">
    <location>
        <begin position="19"/>
        <end position="31"/>
    </location>
</feature>
<dbReference type="PROSITE" id="PS50110">
    <property type="entry name" value="RESPONSE_REGULATORY"/>
    <property type="match status" value="1"/>
</dbReference>
<organism evidence="7 8">
    <name type="scientific">Methylobacterium terricola</name>
    <dbReference type="NCBI Taxonomy" id="2583531"/>
    <lineage>
        <taxon>Bacteria</taxon>
        <taxon>Pseudomonadati</taxon>
        <taxon>Pseudomonadota</taxon>
        <taxon>Alphaproteobacteria</taxon>
        <taxon>Hyphomicrobiales</taxon>
        <taxon>Methylobacteriaceae</taxon>
        <taxon>Methylobacterium</taxon>
    </lineage>
</organism>
<proteinExistence type="predicted"/>
<dbReference type="Proteomes" id="UP000305267">
    <property type="component" value="Unassembled WGS sequence"/>
</dbReference>
<dbReference type="Gene3D" id="3.40.50.2300">
    <property type="match status" value="1"/>
</dbReference>
<evidence type="ECO:0000256" key="5">
    <source>
        <dbReference type="SAM" id="MobiDB-lite"/>
    </source>
</evidence>
<feature type="modified residue" description="4-aspartylphosphate" evidence="4">
    <location>
        <position position="90"/>
    </location>
</feature>
<protein>
    <submittedName>
        <fullName evidence="7">Response regulator</fullName>
    </submittedName>
</protein>
<accession>A0A5C4LJR6</accession>
<keyword evidence="8" id="KW-1185">Reference proteome</keyword>
<dbReference type="SMART" id="SM00448">
    <property type="entry name" value="REC"/>
    <property type="match status" value="1"/>
</dbReference>
<dbReference type="OrthoDB" id="9784719at2"/>
<keyword evidence="3" id="KW-0804">Transcription</keyword>
<comment type="caution">
    <text evidence="7">The sequence shown here is derived from an EMBL/GenBank/DDBJ whole genome shotgun (WGS) entry which is preliminary data.</text>
</comment>
<keyword evidence="2" id="KW-0805">Transcription regulation</keyword>
<reference evidence="7 8" key="1">
    <citation type="submission" date="2019-06" db="EMBL/GenBank/DDBJ databases">
        <title>Genome of Methylobacterium sp. 17Sr1-39.</title>
        <authorList>
            <person name="Seo T."/>
        </authorList>
    </citation>
    <scope>NUCLEOTIDE SEQUENCE [LARGE SCALE GENOMIC DNA]</scope>
    <source>
        <strain evidence="7 8">17Sr1-39</strain>
    </source>
</reference>
<gene>
    <name evidence="7" type="ORF">FF100_11905</name>
</gene>
<dbReference type="GO" id="GO:0000160">
    <property type="term" value="P:phosphorelay signal transduction system"/>
    <property type="evidence" value="ECO:0007669"/>
    <property type="project" value="InterPro"/>
</dbReference>
<evidence type="ECO:0000313" key="7">
    <source>
        <dbReference type="EMBL" id="TNC13490.1"/>
    </source>
</evidence>
<dbReference type="PANTHER" id="PTHR44591">
    <property type="entry name" value="STRESS RESPONSE REGULATOR PROTEIN 1"/>
    <property type="match status" value="1"/>
</dbReference>
<feature type="region of interest" description="Disordered" evidence="5">
    <location>
        <begin position="1"/>
        <end position="31"/>
    </location>
</feature>
<dbReference type="InterPro" id="IPR011006">
    <property type="entry name" value="CheY-like_superfamily"/>
</dbReference>
<dbReference type="SUPFAM" id="SSF52172">
    <property type="entry name" value="CheY-like"/>
    <property type="match status" value="1"/>
</dbReference>
<dbReference type="InterPro" id="IPR050595">
    <property type="entry name" value="Bact_response_regulator"/>
</dbReference>
<dbReference type="EMBL" id="VDDA01000004">
    <property type="protein sequence ID" value="TNC13490.1"/>
    <property type="molecule type" value="Genomic_DNA"/>
</dbReference>
<feature type="domain" description="Response regulatory" evidence="6">
    <location>
        <begin position="40"/>
        <end position="153"/>
    </location>
</feature>
<evidence type="ECO:0000313" key="8">
    <source>
        <dbReference type="Proteomes" id="UP000305267"/>
    </source>
</evidence>
<evidence type="ECO:0000256" key="2">
    <source>
        <dbReference type="ARBA" id="ARBA00023015"/>
    </source>
</evidence>
<evidence type="ECO:0000256" key="3">
    <source>
        <dbReference type="ARBA" id="ARBA00023163"/>
    </source>
</evidence>
<dbReference type="PANTHER" id="PTHR44591:SF3">
    <property type="entry name" value="RESPONSE REGULATORY DOMAIN-CONTAINING PROTEIN"/>
    <property type="match status" value="1"/>
</dbReference>
<dbReference type="Pfam" id="PF00072">
    <property type="entry name" value="Response_reg"/>
    <property type="match status" value="1"/>
</dbReference>
<dbReference type="InterPro" id="IPR001789">
    <property type="entry name" value="Sig_transdc_resp-reg_receiver"/>
</dbReference>
<name>A0A5C4LJR6_9HYPH</name>
<evidence type="ECO:0000256" key="1">
    <source>
        <dbReference type="ARBA" id="ARBA00022553"/>
    </source>
</evidence>
<evidence type="ECO:0000259" key="6">
    <source>
        <dbReference type="PROSITE" id="PS50110"/>
    </source>
</evidence>
<sequence length="155" mass="16791">MAVRPRRSRAGPGRARPSRTGDVDNDTVKAKDDVRDERPVILVVEDEALTIMDLSDVLDAAGYEALQSASAERALGLLTGRTDIVALITDVELSGKTDGFDLARSAAQMRPDLPIVVVSGRSKPDPDRMPSHARFVARPCRGDDILEVLRTLMKG</sequence>
<evidence type="ECO:0000256" key="4">
    <source>
        <dbReference type="PROSITE-ProRule" id="PRU00169"/>
    </source>
</evidence>
<dbReference type="AlphaFoldDB" id="A0A5C4LJR6"/>